<dbReference type="Proteomes" id="UP000252172">
    <property type="component" value="Unassembled WGS sequence"/>
</dbReference>
<evidence type="ECO:0000313" key="1">
    <source>
        <dbReference type="EMBL" id="RCU42341.1"/>
    </source>
</evidence>
<gene>
    <name evidence="1" type="ORF">DQ356_10475</name>
</gene>
<reference evidence="1 2" key="1">
    <citation type="submission" date="2018-07" db="EMBL/GenBank/DDBJ databases">
        <title>Chryseobacterium lacus sp. nov., isolated from lake water.</title>
        <authorList>
            <person name="Li C.-M."/>
        </authorList>
    </citation>
    <scope>NUCLEOTIDE SEQUENCE [LARGE SCALE GENOMIC DNA]</scope>
    <source>
        <strain evidence="1 2">YLOS41</strain>
    </source>
</reference>
<dbReference type="AlphaFoldDB" id="A0A368MYJ6"/>
<accession>A0A368MYJ6</accession>
<organism evidence="1 2">
    <name type="scientific">Chryseobacterium lacus</name>
    <dbReference type="NCBI Taxonomy" id="2058346"/>
    <lineage>
        <taxon>Bacteria</taxon>
        <taxon>Pseudomonadati</taxon>
        <taxon>Bacteroidota</taxon>
        <taxon>Flavobacteriia</taxon>
        <taxon>Flavobacteriales</taxon>
        <taxon>Weeksellaceae</taxon>
        <taxon>Chryseobacterium group</taxon>
        <taxon>Chryseobacterium</taxon>
    </lineage>
</organism>
<name>A0A368MYJ6_9FLAO</name>
<comment type="caution">
    <text evidence="1">The sequence shown here is derived from an EMBL/GenBank/DDBJ whole genome shotgun (WGS) entry which is preliminary data.</text>
</comment>
<dbReference type="EMBL" id="QPIE01000007">
    <property type="protein sequence ID" value="RCU42341.1"/>
    <property type="molecule type" value="Genomic_DNA"/>
</dbReference>
<keyword evidence="2" id="KW-1185">Reference proteome</keyword>
<evidence type="ECO:0000313" key="2">
    <source>
        <dbReference type="Proteomes" id="UP000252172"/>
    </source>
</evidence>
<protein>
    <submittedName>
        <fullName evidence="1">Uncharacterized protein</fullName>
    </submittedName>
</protein>
<sequence length="92" mass="10791">MFGSAEIEYTRPFNKTKTTNTINICAYFQRESLQISADQKTKIKHQTEHFYFSEYPFFEINFDKAKSTFSEGFSGNNPPKYILFKRLKIAVA</sequence>
<proteinExistence type="predicted"/>